<dbReference type="Pfam" id="PF04954">
    <property type="entry name" value="SIP"/>
    <property type="match status" value="1"/>
</dbReference>
<dbReference type="STRING" id="640635.SAMN04489806_2436"/>
<organism evidence="2 3">
    <name type="scientific">Paramicrobacterium humi</name>
    <dbReference type="NCBI Taxonomy" id="640635"/>
    <lineage>
        <taxon>Bacteria</taxon>
        <taxon>Bacillati</taxon>
        <taxon>Actinomycetota</taxon>
        <taxon>Actinomycetes</taxon>
        <taxon>Micrococcales</taxon>
        <taxon>Microbacteriaceae</taxon>
        <taxon>Paramicrobacterium</taxon>
    </lineage>
</organism>
<keyword evidence="3" id="KW-1185">Reference proteome</keyword>
<evidence type="ECO:0000259" key="1">
    <source>
        <dbReference type="PROSITE" id="PS51384"/>
    </source>
</evidence>
<evidence type="ECO:0000313" key="3">
    <source>
        <dbReference type="Proteomes" id="UP000199183"/>
    </source>
</evidence>
<dbReference type="PANTHER" id="PTHR30157">
    <property type="entry name" value="FERRIC REDUCTASE, NADPH-DEPENDENT"/>
    <property type="match status" value="1"/>
</dbReference>
<sequence length="311" mass="34033">MQNETDAATLTPVRPAFCNFDLTVGRVRRLSPHFTRITFTGDELDHFGTEGLDQRIKIVLPLAATGFDTFPSGPDWYGAWRQLPDEQRNPFRTYSIRAIRCDQRELDVDFVSHGDGGPASAWAATARAGDRAVVVGPDARAGESRVGISWNPGAARHLLIAGDETAVPAVSAILAQLPSDAVGRVFLEVPSAADMLEVRAPEGVHVHWLPRAVPDADYGMRLVDAVRGWVREHVREVSATRIELGDIDIDAEILWDVPDPASAPGPEDMYAWIAGEAGAVKTLRRFLVSETGLDRRAVAFMGYWRLGKSEV</sequence>
<dbReference type="GO" id="GO:0016491">
    <property type="term" value="F:oxidoreductase activity"/>
    <property type="evidence" value="ECO:0007669"/>
    <property type="project" value="InterPro"/>
</dbReference>
<dbReference type="Proteomes" id="UP000199183">
    <property type="component" value="Unassembled WGS sequence"/>
</dbReference>
<accession>A0A1H4P8X3</accession>
<dbReference type="InterPro" id="IPR007037">
    <property type="entry name" value="SIP_rossman_dom"/>
</dbReference>
<dbReference type="Pfam" id="PF08021">
    <property type="entry name" value="FAD_binding_9"/>
    <property type="match status" value="1"/>
</dbReference>
<protein>
    <submittedName>
        <fullName evidence="2">NADPH-dependent ferric siderophore reductase, contains FAD-binding and SIP domains</fullName>
    </submittedName>
</protein>
<dbReference type="InterPro" id="IPR013113">
    <property type="entry name" value="SIP_FAD-bd"/>
</dbReference>
<dbReference type="EMBL" id="FNRY01000001">
    <property type="protein sequence ID" value="SEC03886.1"/>
    <property type="molecule type" value="Genomic_DNA"/>
</dbReference>
<dbReference type="InterPro" id="IPR039261">
    <property type="entry name" value="FNR_nucleotide-bd"/>
</dbReference>
<proteinExistence type="predicted"/>
<dbReference type="AlphaFoldDB" id="A0A1H4P8X3"/>
<dbReference type="PROSITE" id="PS51384">
    <property type="entry name" value="FAD_FR"/>
    <property type="match status" value="1"/>
</dbReference>
<gene>
    <name evidence="2" type="ORF">SAMN04489806_2436</name>
</gene>
<feature type="domain" description="FAD-binding FR-type" evidence="1">
    <location>
        <begin position="17"/>
        <end position="159"/>
    </location>
</feature>
<dbReference type="InterPro" id="IPR017938">
    <property type="entry name" value="Riboflavin_synthase-like_b-brl"/>
</dbReference>
<dbReference type="InterPro" id="IPR039374">
    <property type="entry name" value="SIP_fam"/>
</dbReference>
<name>A0A1H4P8X3_9MICO</name>
<reference evidence="2 3" key="1">
    <citation type="submission" date="2016-10" db="EMBL/GenBank/DDBJ databases">
        <authorList>
            <person name="de Groot N.N."/>
        </authorList>
    </citation>
    <scope>NUCLEOTIDE SEQUENCE [LARGE SCALE GENOMIC DNA]</scope>
    <source>
        <strain evidence="2 3">DSM 21799</strain>
    </source>
</reference>
<dbReference type="InterPro" id="IPR017927">
    <property type="entry name" value="FAD-bd_FR_type"/>
</dbReference>
<dbReference type="SUPFAM" id="SSF63380">
    <property type="entry name" value="Riboflavin synthase domain-like"/>
    <property type="match status" value="1"/>
</dbReference>
<dbReference type="RefSeq" id="WP_245723634.1">
    <property type="nucleotide sequence ID" value="NZ_FNRY01000001.1"/>
</dbReference>
<evidence type="ECO:0000313" key="2">
    <source>
        <dbReference type="EMBL" id="SEC03886.1"/>
    </source>
</evidence>
<dbReference type="PANTHER" id="PTHR30157:SF0">
    <property type="entry name" value="NADPH-DEPENDENT FERRIC-CHELATE REDUCTASE"/>
    <property type="match status" value="1"/>
</dbReference>
<dbReference type="Gene3D" id="3.40.50.80">
    <property type="entry name" value="Nucleotide-binding domain of ferredoxin-NADP reductase (FNR) module"/>
    <property type="match status" value="1"/>
</dbReference>
<dbReference type="CDD" id="cd06193">
    <property type="entry name" value="siderophore_interacting"/>
    <property type="match status" value="1"/>
</dbReference>
<dbReference type="Gene3D" id="2.40.30.10">
    <property type="entry name" value="Translation factors"/>
    <property type="match status" value="1"/>
</dbReference>